<gene>
    <name evidence="1" type="ORF">CTOB1V02_LOCUS12179</name>
</gene>
<proteinExistence type="predicted"/>
<name>A0A7R8ZRG9_9CRUS</name>
<protein>
    <submittedName>
        <fullName evidence="1">Uncharacterized protein</fullName>
    </submittedName>
</protein>
<dbReference type="EMBL" id="OB668459">
    <property type="protein sequence ID" value="CAD7234363.1"/>
    <property type="molecule type" value="Genomic_DNA"/>
</dbReference>
<reference evidence="1" key="1">
    <citation type="submission" date="2020-11" db="EMBL/GenBank/DDBJ databases">
        <authorList>
            <person name="Tran Van P."/>
        </authorList>
    </citation>
    <scope>NUCLEOTIDE SEQUENCE</scope>
</reference>
<dbReference type="AlphaFoldDB" id="A0A7R8ZRG9"/>
<accession>A0A7R8ZRG9</accession>
<sequence length="138" mass="15159">MLLLPKRGWSPCFVGTCPLSTRRFPRGPQVRSRQETLQPNTRRDLLLRLDCPGGAQRYPTGPIGPSGSLKAGSLVQTGATKLHRGTSLSPPTCVCLLRGTHREACFLVRSYLHQVQVPGPFDRSAQCGPSCDFFVEPR</sequence>
<organism evidence="1">
    <name type="scientific">Cyprideis torosa</name>
    <dbReference type="NCBI Taxonomy" id="163714"/>
    <lineage>
        <taxon>Eukaryota</taxon>
        <taxon>Metazoa</taxon>
        <taxon>Ecdysozoa</taxon>
        <taxon>Arthropoda</taxon>
        <taxon>Crustacea</taxon>
        <taxon>Oligostraca</taxon>
        <taxon>Ostracoda</taxon>
        <taxon>Podocopa</taxon>
        <taxon>Podocopida</taxon>
        <taxon>Cytherocopina</taxon>
        <taxon>Cytheroidea</taxon>
        <taxon>Cytherideidae</taxon>
        <taxon>Cyprideis</taxon>
    </lineage>
</organism>
<evidence type="ECO:0000313" key="1">
    <source>
        <dbReference type="EMBL" id="CAD7234363.1"/>
    </source>
</evidence>